<keyword evidence="4" id="KW-1185">Reference proteome</keyword>
<dbReference type="SUPFAM" id="SSF47203">
    <property type="entry name" value="Acyl-CoA dehydrogenase C-terminal domain-like"/>
    <property type="match status" value="1"/>
</dbReference>
<dbReference type="Proteomes" id="UP000683310">
    <property type="component" value="Chromosome"/>
</dbReference>
<dbReference type="InterPro" id="IPR036250">
    <property type="entry name" value="AcylCo_DH-like_C"/>
</dbReference>
<evidence type="ECO:0000313" key="4">
    <source>
        <dbReference type="Proteomes" id="UP000683310"/>
    </source>
</evidence>
<dbReference type="RefSeq" id="WP_213561300.1">
    <property type="nucleotide sequence ID" value="NZ_JBHZDI010000131.1"/>
</dbReference>
<dbReference type="Gene3D" id="1.20.140.10">
    <property type="entry name" value="Butyryl-CoA Dehydrogenase, subunit A, domain 3"/>
    <property type="match status" value="1"/>
</dbReference>
<organism evidence="3 4">
    <name type="scientific">Nocardia tengchongensis</name>
    <dbReference type="NCBI Taxonomy" id="2055889"/>
    <lineage>
        <taxon>Bacteria</taxon>
        <taxon>Bacillati</taxon>
        <taxon>Actinomycetota</taxon>
        <taxon>Actinomycetes</taxon>
        <taxon>Mycobacteriales</taxon>
        <taxon>Nocardiaceae</taxon>
        <taxon>Nocardia</taxon>
    </lineage>
</organism>
<dbReference type="EMBL" id="CP074371">
    <property type="protein sequence ID" value="QVI25241.1"/>
    <property type="molecule type" value="Genomic_DNA"/>
</dbReference>
<proteinExistence type="predicted"/>
<name>A0ABX8CZA4_9NOCA</name>
<keyword evidence="1" id="KW-0285">Flavoprotein</keyword>
<sequence length="72" mass="7849">MSGFATFGVLGYHLRARHVLSESLIPVVYAAAMGIHESMLRAAAYRGARVQIIYGGTTEIMKEIIGRNLKLA</sequence>
<dbReference type="Pfam" id="PF00441">
    <property type="entry name" value="Acyl-CoA_dh_1"/>
    <property type="match status" value="1"/>
</dbReference>
<evidence type="ECO:0000256" key="1">
    <source>
        <dbReference type="ARBA" id="ARBA00022630"/>
    </source>
</evidence>
<accession>A0ABX8CZA4</accession>
<evidence type="ECO:0000313" key="3">
    <source>
        <dbReference type="EMBL" id="QVI25241.1"/>
    </source>
</evidence>
<reference evidence="3 4" key="1">
    <citation type="submission" date="2021-04" db="EMBL/GenBank/DDBJ databases">
        <title>Nocardia tengchongensis.</title>
        <authorList>
            <person name="Zhuang k."/>
            <person name="Ran Y."/>
            <person name="Li W."/>
        </authorList>
    </citation>
    <scope>NUCLEOTIDE SEQUENCE [LARGE SCALE GENOMIC DNA]</scope>
    <source>
        <strain evidence="3 4">CFH S0057</strain>
    </source>
</reference>
<gene>
    <name evidence="3" type="ORF">KHQ06_31320</name>
</gene>
<feature type="domain" description="Acyl-CoA dehydrogenase/oxidase C-terminal" evidence="2">
    <location>
        <begin position="32"/>
        <end position="69"/>
    </location>
</feature>
<dbReference type="InterPro" id="IPR009075">
    <property type="entry name" value="AcylCo_DH/oxidase_C"/>
</dbReference>
<evidence type="ECO:0000259" key="2">
    <source>
        <dbReference type="Pfam" id="PF00441"/>
    </source>
</evidence>
<protein>
    <recommendedName>
        <fullName evidence="2">Acyl-CoA dehydrogenase/oxidase C-terminal domain-containing protein</fullName>
    </recommendedName>
</protein>